<accession>A0A942SY71</accession>
<name>A0A942SY71_9BACI</name>
<evidence type="ECO:0000256" key="1">
    <source>
        <dbReference type="SAM" id="MobiDB-lite"/>
    </source>
</evidence>
<dbReference type="AlphaFoldDB" id="A0A942SY71"/>
<reference evidence="2" key="1">
    <citation type="submission" date="2021-05" db="EMBL/GenBank/DDBJ databases">
        <title>Novel Bacillus species.</title>
        <authorList>
            <person name="Liu G."/>
        </authorList>
    </citation>
    <scope>NUCLEOTIDE SEQUENCE</scope>
    <source>
        <strain evidence="2">FJAT-50051</strain>
    </source>
</reference>
<proteinExistence type="predicted"/>
<feature type="region of interest" description="Disordered" evidence="1">
    <location>
        <begin position="67"/>
        <end position="99"/>
    </location>
</feature>
<organism evidence="2">
    <name type="scientific">Neobacillus citreus</name>
    <dbReference type="NCBI Taxonomy" id="2833578"/>
    <lineage>
        <taxon>Bacteria</taxon>
        <taxon>Bacillati</taxon>
        <taxon>Bacillota</taxon>
        <taxon>Bacilli</taxon>
        <taxon>Bacillales</taxon>
        <taxon>Bacillaceae</taxon>
        <taxon>Neobacillus</taxon>
    </lineage>
</organism>
<feature type="compositionally biased region" description="Basic and acidic residues" evidence="1">
    <location>
        <begin position="67"/>
        <end position="85"/>
    </location>
</feature>
<sequence length="133" mass="14567">MSVHSVVAVVRAARGGTLSGAHEPWSPVGVDRVSLASGRRCGPEPSDEGGVLRFEFVVRRFPDHEFARRSDEHRGERQGAVERDGRHGHRVRPAVRPEDRRVVGDRVRDAVAGHDQAAVVVDVLHAVPPGPRR</sequence>
<protein>
    <submittedName>
        <fullName evidence="2">Uncharacterized protein</fullName>
    </submittedName>
</protein>
<dbReference type="EMBL" id="JAGYPE010000002">
    <property type="protein sequence ID" value="MBS4182595.1"/>
    <property type="molecule type" value="Genomic_DNA"/>
</dbReference>
<evidence type="ECO:0000313" key="2">
    <source>
        <dbReference type="EMBL" id="MBS4182595.1"/>
    </source>
</evidence>
<comment type="caution">
    <text evidence="2">The sequence shown here is derived from an EMBL/GenBank/DDBJ whole genome shotgun (WGS) entry which is preliminary data.</text>
</comment>
<gene>
    <name evidence="2" type="ORF">KHB02_14445</name>
</gene>